<reference evidence="2 3" key="1">
    <citation type="submission" date="2018-06" db="EMBL/GenBank/DDBJ databases">
        <title>Halonotius sp. F13-13 a new haloarchaeeon isolated from a solar saltern from Isla Cristina, Huelva, Spain.</title>
        <authorList>
            <person name="Duran-Viseras A."/>
            <person name="Sanchez-Porro C."/>
            <person name="Ventosa A."/>
        </authorList>
    </citation>
    <scope>NUCLEOTIDE SEQUENCE [LARGE SCALE GENOMIC DNA]</scope>
    <source>
        <strain evidence="2 3">CECT 7525</strain>
    </source>
</reference>
<dbReference type="OrthoDB" id="339149at2157"/>
<evidence type="ECO:0000313" key="3">
    <source>
        <dbReference type="Proteomes" id="UP000281564"/>
    </source>
</evidence>
<dbReference type="EMBL" id="QMDW01000012">
    <property type="protein sequence ID" value="RJX49167.1"/>
    <property type="molecule type" value="Genomic_DNA"/>
</dbReference>
<dbReference type="Proteomes" id="UP000281564">
    <property type="component" value="Unassembled WGS sequence"/>
</dbReference>
<name>A0A3A6PZ79_9EURY</name>
<feature type="compositionally biased region" description="Polar residues" evidence="1">
    <location>
        <begin position="90"/>
        <end position="99"/>
    </location>
</feature>
<evidence type="ECO:0000256" key="1">
    <source>
        <dbReference type="SAM" id="MobiDB-lite"/>
    </source>
</evidence>
<comment type="caution">
    <text evidence="2">The sequence shown here is derived from an EMBL/GenBank/DDBJ whole genome shotgun (WGS) entry which is preliminary data.</text>
</comment>
<dbReference type="AlphaFoldDB" id="A0A3A6PZ79"/>
<feature type="region of interest" description="Disordered" evidence="1">
    <location>
        <begin position="88"/>
        <end position="112"/>
    </location>
</feature>
<dbReference type="RefSeq" id="WP_120084911.1">
    <property type="nucleotide sequence ID" value="NZ_QMDW01000012.1"/>
</dbReference>
<keyword evidence="3" id="KW-1185">Reference proteome</keyword>
<accession>A0A3A6PZ79</accession>
<proteinExistence type="predicted"/>
<protein>
    <submittedName>
        <fullName evidence="2">Uncharacterized protein</fullName>
    </submittedName>
</protein>
<sequence>MGVKQLLKDYEDRFPDGTISEISLAITNQTDRSVAAVNKTLSTQLATGFANTDIPNTADVRYRVRQWKQLCAELNGLDQQHLQLRKYETRGQTQDQPTPQRAAATDSRLVRPPTCVGDGSVTAYTLPSGTQAIVLRRAPRSATTTRSRRGGHYRGSFEVFFTERLTAFYTQQLKPLGWRCPDDVPASKPRSTRTR</sequence>
<evidence type="ECO:0000313" key="2">
    <source>
        <dbReference type="EMBL" id="RJX49167.1"/>
    </source>
</evidence>
<gene>
    <name evidence="2" type="ORF">DP106_09400</name>
</gene>
<organism evidence="2 3">
    <name type="scientific">Halonotius pteroides</name>
    <dbReference type="NCBI Taxonomy" id="268735"/>
    <lineage>
        <taxon>Archaea</taxon>
        <taxon>Methanobacteriati</taxon>
        <taxon>Methanobacteriota</taxon>
        <taxon>Stenosarchaea group</taxon>
        <taxon>Halobacteria</taxon>
        <taxon>Halobacteriales</taxon>
        <taxon>Haloferacaceae</taxon>
        <taxon>Halonotius</taxon>
    </lineage>
</organism>